<organism evidence="2 3">
    <name type="scientific">Phytophthora fragariaefolia</name>
    <dbReference type="NCBI Taxonomy" id="1490495"/>
    <lineage>
        <taxon>Eukaryota</taxon>
        <taxon>Sar</taxon>
        <taxon>Stramenopiles</taxon>
        <taxon>Oomycota</taxon>
        <taxon>Peronosporomycetes</taxon>
        <taxon>Peronosporales</taxon>
        <taxon>Peronosporaceae</taxon>
        <taxon>Phytophthora</taxon>
    </lineage>
</organism>
<protein>
    <submittedName>
        <fullName evidence="2">Unnamed protein product</fullName>
    </submittedName>
</protein>
<name>A0A9W6YBB5_9STRA</name>
<feature type="region of interest" description="Disordered" evidence="1">
    <location>
        <begin position="75"/>
        <end position="102"/>
    </location>
</feature>
<evidence type="ECO:0000313" key="2">
    <source>
        <dbReference type="EMBL" id="GMF57642.1"/>
    </source>
</evidence>
<comment type="caution">
    <text evidence="2">The sequence shown here is derived from an EMBL/GenBank/DDBJ whole genome shotgun (WGS) entry which is preliminary data.</text>
</comment>
<keyword evidence="3" id="KW-1185">Reference proteome</keyword>
<accession>A0A9W6YBB5</accession>
<dbReference type="OrthoDB" id="6780107at2759"/>
<reference evidence="2" key="1">
    <citation type="submission" date="2023-04" db="EMBL/GenBank/DDBJ databases">
        <title>Phytophthora fragariaefolia NBRC 109709.</title>
        <authorList>
            <person name="Ichikawa N."/>
            <person name="Sato H."/>
            <person name="Tonouchi N."/>
        </authorList>
    </citation>
    <scope>NUCLEOTIDE SEQUENCE</scope>
    <source>
        <strain evidence="2">NBRC 109709</strain>
    </source>
</reference>
<gene>
    <name evidence="2" type="ORF">Pfra01_002463800</name>
</gene>
<evidence type="ECO:0000256" key="1">
    <source>
        <dbReference type="SAM" id="MobiDB-lite"/>
    </source>
</evidence>
<evidence type="ECO:0000313" key="3">
    <source>
        <dbReference type="Proteomes" id="UP001165121"/>
    </source>
</evidence>
<dbReference type="AlphaFoldDB" id="A0A9W6YBB5"/>
<sequence>MMPTVVTSGEVISLQRDAGGNGAIVPYESTHPMTTRSRSRPIEETTDPEETGAHKKEVLASSTTGTTKRQRMMQDRAQADDGQLTIEGGRAMAATEDVPKTY</sequence>
<dbReference type="EMBL" id="BSXT01004380">
    <property type="protein sequence ID" value="GMF57642.1"/>
    <property type="molecule type" value="Genomic_DNA"/>
</dbReference>
<dbReference type="Proteomes" id="UP001165121">
    <property type="component" value="Unassembled WGS sequence"/>
</dbReference>
<proteinExistence type="predicted"/>
<feature type="region of interest" description="Disordered" evidence="1">
    <location>
        <begin position="17"/>
        <end position="55"/>
    </location>
</feature>